<organism evidence="2 3">
    <name type="scientific">Gordonia tangerina</name>
    <dbReference type="NCBI Taxonomy" id="2911060"/>
    <lineage>
        <taxon>Bacteria</taxon>
        <taxon>Bacillati</taxon>
        <taxon>Actinomycetota</taxon>
        <taxon>Actinomycetes</taxon>
        <taxon>Mycobacteriales</taxon>
        <taxon>Gordoniaceae</taxon>
        <taxon>Gordonia</taxon>
    </lineage>
</organism>
<feature type="transmembrane region" description="Helical" evidence="1">
    <location>
        <begin position="6"/>
        <end position="28"/>
    </location>
</feature>
<dbReference type="EMBL" id="JAKGCU010000024">
    <property type="protein sequence ID" value="MCF3940700.1"/>
    <property type="molecule type" value="Genomic_DNA"/>
</dbReference>
<keyword evidence="1" id="KW-0472">Membrane</keyword>
<sequence length="45" mass="5059">MDGQRLRTVAYAIIYFSIIAVMLSAALWRRRRPTGGASKPPTNDH</sequence>
<keyword evidence="3" id="KW-1185">Reference proteome</keyword>
<keyword evidence="1" id="KW-0812">Transmembrane</keyword>
<keyword evidence="1" id="KW-1133">Transmembrane helix</keyword>
<proteinExistence type="predicted"/>
<gene>
    <name evidence="2" type="ORF">L1892_20220</name>
</gene>
<name>A0ABS9DN88_9ACTN</name>
<comment type="caution">
    <text evidence="2">The sequence shown here is derived from an EMBL/GenBank/DDBJ whole genome shotgun (WGS) entry which is preliminary data.</text>
</comment>
<dbReference type="Proteomes" id="UP001108089">
    <property type="component" value="Unassembled WGS sequence"/>
</dbReference>
<evidence type="ECO:0000256" key="1">
    <source>
        <dbReference type="SAM" id="Phobius"/>
    </source>
</evidence>
<evidence type="ECO:0000313" key="3">
    <source>
        <dbReference type="Proteomes" id="UP001108089"/>
    </source>
</evidence>
<evidence type="ECO:0000313" key="2">
    <source>
        <dbReference type="EMBL" id="MCF3940700.1"/>
    </source>
</evidence>
<protein>
    <submittedName>
        <fullName evidence="2">Uncharacterized protein</fullName>
    </submittedName>
</protein>
<accession>A0ABS9DN88</accession>
<reference evidence="2" key="1">
    <citation type="submission" date="2022-01" db="EMBL/GenBank/DDBJ databases">
        <title>Gordonia xiamenensis sp. nov., isolated from surface seawater in Xiamen.</title>
        <authorList>
            <person name="He Y.F."/>
        </authorList>
    </citation>
    <scope>NUCLEOTIDE SEQUENCE</scope>
    <source>
        <strain evidence="2">GW1C4-4</strain>
    </source>
</reference>
<dbReference type="RefSeq" id="WP_235725444.1">
    <property type="nucleotide sequence ID" value="NZ_JAKGCU010000024.1"/>
</dbReference>